<dbReference type="Proteomes" id="UP000591131">
    <property type="component" value="Unassembled WGS sequence"/>
</dbReference>
<proteinExistence type="inferred from homology"/>
<dbReference type="EMBL" id="JAAPAO010000843">
    <property type="protein sequence ID" value="KAF4653198.1"/>
    <property type="molecule type" value="Genomic_DNA"/>
</dbReference>
<keyword evidence="9" id="KW-0175">Coiled coil</keyword>
<evidence type="ECO:0000256" key="4">
    <source>
        <dbReference type="ARBA" id="ARBA00022553"/>
    </source>
</evidence>
<evidence type="ECO:0000256" key="5">
    <source>
        <dbReference type="ARBA" id="ARBA00022846"/>
    </source>
</evidence>
<evidence type="ECO:0000313" key="10">
    <source>
        <dbReference type="EMBL" id="KAF4653198.1"/>
    </source>
</evidence>
<sequence>MTIEHRHSGGGVHVDPRVVRGSTTGYFTRARIDGKRMREMNNNTTTNSSIGVGKRLPPIQSTKSLRRRLREVFEKVSSWGQSGEIADSSDNSTVGFEDNLIEKMTAAKPKLTSVGTEIDEFHHFVSPYKRDPTLPPLRIGRDSHTQIEEKYIFDHLDGEEVRREVIDVIVDKTIQQSLEEVREEEEEKAITEFQRQWHERQKAENRKYEEMEEMERDRHNRTQKMIEEAERRTRARQQIEGKLEALKHAKMISDRILKEMMSKLNRTGRFADPLLYEAEQLLSHQLMSTVLDEEDELHKSAGEVTAALIHQAAIERAQKLKESRSASKAETALLRVFMMDPSDAARKIPIGPISVESSTPLADILYRIQRWIAINEPDVLKEAAGSAFASTLQLSTTPLLELCVPATGELLHSTEELFNETLTGKIAVRKKMSRRGSRIVEVEVE</sequence>
<dbReference type="InterPro" id="IPR009290">
    <property type="entry name" value="Radial_spoke_3"/>
</dbReference>
<protein>
    <recommendedName>
        <fullName evidence="12">Radial spoke head protein 3</fullName>
    </recommendedName>
</protein>
<comment type="similarity">
    <text evidence="2">Belongs to the flagellar radial spoke RSP3 family.</text>
</comment>
<keyword evidence="6" id="KW-0969">Cilium</keyword>
<dbReference type="Pfam" id="PF06098">
    <property type="entry name" value="Radial_spoke_3"/>
    <property type="match status" value="1"/>
</dbReference>
<evidence type="ECO:0000256" key="3">
    <source>
        <dbReference type="ARBA" id="ARBA00022490"/>
    </source>
</evidence>
<evidence type="ECO:0000256" key="2">
    <source>
        <dbReference type="ARBA" id="ARBA00006737"/>
    </source>
</evidence>
<keyword evidence="5" id="KW-0282">Flagellum</keyword>
<gene>
    <name evidence="10" type="ORF">FOL47_010650</name>
</gene>
<keyword evidence="3" id="KW-0963">Cytoplasm</keyword>
<evidence type="ECO:0000256" key="8">
    <source>
        <dbReference type="ARBA" id="ARBA00023273"/>
    </source>
</evidence>
<feature type="coiled-coil region" evidence="9">
    <location>
        <begin position="174"/>
        <end position="232"/>
    </location>
</feature>
<dbReference type="PANTHER" id="PTHR21648">
    <property type="entry name" value="FLAGELLAR RADIAL SPOKE PROTEIN 3"/>
    <property type="match status" value="1"/>
</dbReference>
<dbReference type="OrthoDB" id="432191at2759"/>
<evidence type="ECO:0008006" key="12">
    <source>
        <dbReference type="Google" id="ProtNLM"/>
    </source>
</evidence>
<comment type="caution">
    <text evidence="10">The sequence shown here is derived from an EMBL/GenBank/DDBJ whole genome shotgun (WGS) entry which is preliminary data.</text>
</comment>
<keyword evidence="7" id="KW-0206">Cytoskeleton</keyword>
<dbReference type="GO" id="GO:0005929">
    <property type="term" value="C:cilium"/>
    <property type="evidence" value="ECO:0007669"/>
    <property type="project" value="TreeGrafter"/>
</dbReference>
<evidence type="ECO:0000256" key="1">
    <source>
        <dbReference type="ARBA" id="ARBA00004611"/>
    </source>
</evidence>
<comment type="subcellular location">
    <subcellularLocation>
        <location evidence="1">Cytoplasm</location>
        <location evidence="1">Cytoskeleton</location>
        <location evidence="1">Flagellum axoneme</location>
    </subcellularLocation>
</comment>
<organism evidence="10 11">
    <name type="scientific">Perkinsus chesapeaki</name>
    <name type="common">Clam parasite</name>
    <name type="synonym">Perkinsus andrewsi</name>
    <dbReference type="NCBI Taxonomy" id="330153"/>
    <lineage>
        <taxon>Eukaryota</taxon>
        <taxon>Sar</taxon>
        <taxon>Alveolata</taxon>
        <taxon>Perkinsozoa</taxon>
        <taxon>Perkinsea</taxon>
        <taxon>Perkinsida</taxon>
        <taxon>Perkinsidae</taxon>
        <taxon>Perkinsus</taxon>
    </lineage>
</organism>
<evidence type="ECO:0000256" key="7">
    <source>
        <dbReference type="ARBA" id="ARBA00023212"/>
    </source>
</evidence>
<keyword evidence="8" id="KW-0966">Cell projection</keyword>
<dbReference type="AlphaFoldDB" id="A0A7J6L193"/>
<dbReference type="PANTHER" id="PTHR21648:SF0">
    <property type="entry name" value="RADIAL SPOKE HEAD PROTEIN 3 HOMOLOG"/>
    <property type="match status" value="1"/>
</dbReference>
<reference evidence="10 11" key="1">
    <citation type="submission" date="2020-04" db="EMBL/GenBank/DDBJ databases">
        <title>Perkinsus chesapeaki whole genome sequence.</title>
        <authorList>
            <person name="Bogema D.R."/>
        </authorList>
    </citation>
    <scope>NUCLEOTIDE SEQUENCE [LARGE SCALE GENOMIC DNA]</scope>
    <source>
        <strain evidence="10">ATCC PRA-425</strain>
    </source>
</reference>
<evidence type="ECO:0000256" key="9">
    <source>
        <dbReference type="SAM" id="Coils"/>
    </source>
</evidence>
<name>A0A7J6L193_PERCH</name>
<keyword evidence="11" id="KW-1185">Reference proteome</keyword>
<evidence type="ECO:0000256" key="6">
    <source>
        <dbReference type="ARBA" id="ARBA00023069"/>
    </source>
</evidence>
<evidence type="ECO:0000313" key="11">
    <source>
        <dbReference type="Proteomes" id="UP000591131"/>
    </source>
</evidence>
<accession>A0A7J6L193</accession>
<keyword evidence="4" id="KW-0597">Phosphoprotein</keyword>